<dbReference type="InterPro" id="IPR052709">
    <property type="entry name" value="Transposase-MT_Hybrid"/>
</dbReference>
<dbReference type="PANTHER" id="PTHR46060">
    <property type="entry name" value="MARINER MOS1 TRANSPOSASE-LIKE PROTEIN"/>
    <property type="match status" value="1"/>
</dbReference>
<evidence type="ECO:0000313" key="1">
    <source>
        <dbReference type="Proteomes" id="UP000515204"/>
    </source>
</evidence>
<sequence length="126" mass="14929">MDKNIKHFSTNFVLPTKFLMLSLKMLEKAYDLFCFSRSSTSSTDGNVDKVKEMVMENRHSSLKEMTQDLDISHESVRIILVDVLDTRRVAVRFVPKELNFLQKEHRNRFGESDRQKFFLLCWYTCP</sequence>
<proteinExistence type="predicted"/>
<dbReference type="OrthoDB" id="6737600at2759"/>
<protein>
    <submittedName>
        <fullName evidence="2">Uncharacterized protein LOC106751397</fullName>
    </submittedName>
</protein>
<reference evidence="2" key="1">
    <citation type="submission" date="2025-08" db="UniProtKB">
        <authorList>
            <consortium name="RefSeq"/>
        </authorList>
    </citation>
    <scope>IDENTIFICATION</scope>
</reference>
<gene>
    <name evidence="2" type="primary">LOC106751397</name>
</gene>
<accession>A0A6P3Y9S2</accession>
<dbReference type="AlphaFoldDB" id="A0A6P3Y9S2"/>
<dbReference type="GeneID" id="106751397"/>
<dbReference type="Proteomes" id="UP000515204">
    <property type="component" value="Unplaced"/>
</dbReference>
<dbReference type="KEGG" id="dqu:106751397"/>
<dbReference type="PANTHER" id="PTHR46060:SF1">
    <property type="entry name" value="MARINER MOS1 TRANSPOSASE-LIKE PROTEIN"/>
    <property type="match status" value="1"/>
</dbReference>
<evidence type="ECO:0000313" key="2">
    <source>
        <dbReference type="RefSeq" id="XP_014487766.1"/>
    </source>
</evidence>
<organism evidence="1 2">
    <name type="scientific">Dinoponera quadriceps</name>
    <name type="common">South American ant</name>
    <dbReference type="NCBI Taxonomy" id="609295"/>
    <lineage>
        <taxon>Eukaryota</taxon>
        <taxon>Metazoa</taxon>
        <taxon>Ecdysozoa</taxon>
        <taxon>Arthropoda</taxon>
        <taxon>Hexapoda</taxon>
        <taxon>Insecta</taxon>
        <taxon>Pterygota</taxon>
        <taxon>Neoptera</taxon>
        <taxon>Endopterygota</taxon>
        <taxon>Hymenoptera</taxon>
        <taxon>Apocrita</taxon>
        <taxon>Aculeata</taxon>
        <taxon>Formicoidea</taxon>
        <taxon>Formicidae</taxon>
        <taxon>Ponerinae</taxon>
        <taxon>Ponerini</taxon>
        <taxon>Dinoponera</taxon>
    </lineage>
</organism>
<name>A0A6P3Y9S2_DINQU</name>
<keyword evidence="1" id="KW-1185">Reference proteome</keyword>
<dbReference type="RefSeq" id="XP_014487766.1">
    <property type="nucleotide sequence ID" value="XM_014632280.1"/>
</dbReference>